<keyword evidence="1" id="KW-0812">Transmembrane</keyword>
<sequence length="124" mass="14364">MDDWEIWEKPDEVRLSLRERLVLARIEAGLRQDRRFARRMGRTRRRARTGRTGRARRGVWLPAAVLLLTVASVFVAVMGIRTSDPALLWCFALLWPLTLLQAFRLLCRASRVRSGHGSRATPWL</sequence>
<keyword evidence="1" id="KW-1133">Transmembrane helix</keyword>
<gene>
    <name evidence="2" type="ORF">ACGFZB_04720</name>
</gene>
<feature type="transmembrane region" description="Helical" evidence="1">
    <location>
        <begin position="86"/>
        <end position="106"/>
    </location>
</feature>
<organism evidence="2 3">
    <name type="scientific">Streptomyces cinerochromogenes</name>
    <dbReference type="NCBI Taxonomy" id="66422"/>
    <lineage>
        <taxon>Bacteria</taxon>
        <taxon>Bacillati</taxon>
        <taxon>Actinomycetota</taxon>
        <taxon>Actinomycetes</taxon>
        <taxon>Kitasatosporales</taxon>
        <taxon>Streptomycetaceae</taxon>
        <taxon>Streptomyces</taxon>
    </lineage>
</organism>
<name>A0ABW7B1X4_9ACTN</name>
<accession>A0ABW7B1X4</accession>
<dbReference type="Proteomes" id="UP001604267">
    <property type="component" value="Unassembled WGS sequence"/>
</dbReference>
<dbReference type="InterPro" id="IPR021401">
    <property type="entry name" value="DUF3040"/>
</dbReference>
<protein>
    <submittedName>
        <fullName evidence="2">DUF3040 domain-containing protein</fullName>
    </submittedName>
</protein>
<proteinExistence type="predicted"/>
<feature type="transmembrane region" description="Helical" evidence="1">
    <location>
        <begin position="58"/>
        <end position="80"/>
    </location>
</feature>
<comment type="caution">
    <text evidence="2">The sequence shown here is derived from an EMBL/GenBank/DDBJ whole genome shotgun (WGS) entry which is preliminary data.</text>
</comment>
<dbReference type="RefSeq" id="WP_392815600.1">
    <property type="nucleotide sequence ID" value="NZ_JBICYV010000002.1"/>
</dbReference>
<dbReference type="EMBL" id="JBICYV010000002">
    <property type="protein sequence ID" value="MFG3009755.1"/>
    <property type="molecule type" value="Genomic_DNA"/>
</dbReference>
<reference evidence="2 3" key="1">
    <citation type="submission" date="2024-10" db="EMBL/GenBank/DDBJ databases">
        <title>The Natural Products Discovery Center: Release of the First 8490 Sequenced Strains for Exploring Actinobacteria Biosynthetic Diversity.</title>
        <authorList>
            <person name="Kalkreuter E."/>
            <person name="Kautsar S.A."/>
            <person name="Yang D."/>
            <person name="Bader C.D."/>
            <person name="Teijaro C.N."/>
            <person name="Fluegel L."/>
            <person name="Davis C.M."/>
            <person name="Simpson J.R."/>
            <person name="Lauterbach L."/>
            <person name="Steele A.D."/>
            <person name="Gui C."/>
            <person name="Meng S."/>
            <person name="Li G."/>
            <person name="Viehrig K."/>
            <person name="Ye F."/>
            <person name="Su P."/>
            <person name="Kiefer A.F."/>
            <person name="Nichols A."/>
            <person name="Cepeda A.J."/>
            <person name="Yan W."/>
            <person name="Fan B."/>
            <person name="Jiang Y."/>
            <person name="Adhikari A."/>
            <person name="Zheng C.-J."/>
            <person name="Schuster L."/>
            <person name="Cowan T.M."/>
            <person name="Smanski M.J."/>
            <person name="Chevrette M.G."/>
            <person name="De Carvalho L.P.S."/>
            <person name="Shen B."/>
        </authorList>
    </citation>
    <scope>NUCLEOTIDE SEQUENCE [LARGE SCALE GENOMIC DNA]</scope>
    <source>
        <strain evidence="2 3">NPDC048320</strain>
    </source>
</reference>
<evidence type="ECO:0000313" key="2">
    <source>
        <dbReference type="EMBL" id="MFG3009755.1"/>
    </source>
</evidence>
<dbReference type="Pfam" id="PF11239">
    <property type="entry name" value="DUF3040"/>
    <property type="match status" value="1"/>
</dbReference>
<evidence type="ECO:0000313" key="3">
    <source>
        <dbReference type="Proteomes" id="UP001604267"/>
    </source>
</evidence>
<keyword evidence="1" id="KW-0472">Membrane</keyword>
<evidence type="ECO:0000256" key="1">
    <source>
        <dbReference type="SAM" id="Phobius"/>
    </source>
</evidence>
<keyword evidence="3" id="KW-1185">Reference proteome</keyword>